<dbReference type="InterPro" id="IPR002477">
    <property type="entry name" value="Peptidoglycan-bd-like"/>
</dbReference>
<reference evidence="2" key="1">
    <citation type="submission" date="2020-08" db="EMBL/GenBank/DDBJ databases">
        <title>Genome public.</title>
        <authorList>
            <person name="Liu C."/>
            <person name="Sun Q."/>
        </authorList>
    </citation>
    <scope>NUCLEOTIDE SEQUENCE</scope>
    <source>
        <strain evidence="2">NSJ-51</strain>
    </source>
</reference>
<dbReference type="RefSeq" id="WP_186908717.1">
    <property type="nucleotide sequence ID" value="NZ_JACOPP010000028.1"/>
</dbReference>
<dbReference type="Pfam" id="PF01471">
    <property type="entry name" value="PG_binding_1"/>
    <property type="match status" value="2"/>
</dbReference>
<dbReference type="InterPro" id="IPR036365">
    <property type="entry name" value="PGBD-like_sf"/>
</dbReference>
<gene>
    <name evidence="2" type="ORF">H8S57_14365</name>
</gene>
<dbReference type="InterPro" id="IPR036366">
    <property type="entry name" value="PGBDSf"/>
</dbReference>
<dbReference type="AlphaFoldDB" id="A0A8J6MBB9"/>
<dbReference type="EMBL" id="JACOPP010000028">
    <property type="protein sequence ID" value="MBC5734899.1"/>
    <property type="molecule type" value="Genomic_DNA"/>
</dbReference>
<proteinExistence type="predicted"/>
<keyword evidence="3" id="KW-1185">Reference proteome</keyword>
<sequence length="402" mass="44482">MPTEVRPYIPQQITVHLGSPNQAAENVTVSFPDYVKNVASSEIYPTWEPSAIRANILAIISFALNRVYTEYYPSRGFPFNITSSTAIDQKYIHGRDIFENISQAVDTIFNSYIRRRGFIEPLAAKFCNGTTTTCDGLSQWGSQELAQQGYNSVDILRHYYGDDIELVVNAPVSGVRASYPGFPLRRGMVGENVIRIQYMLNRISQDYPAIPKIPTPLNGQFDEATEQAVRRFQQIFSLTPDGVVGSGTWYKMVFLFVGITNLSELASEGQTVYQISYQSSGQLSEGDRGEGVRTIQYLLSVIAEFYDTVPAPAIDGIYGPGTVRSVTAFQQTMGLPQNGVMDARTWEALYRAYEGITESVDRYTNVIPEAFRPEPGTTSGLTQFSGQDLALGSTDFRGGSNG</sequence>
<dbReference type="Proteomes" id="UP000661435">
    <property type="component" value="Unassembled WGS sequence"/>
</dbReference>
<evidence type="ECO:0000259" key="1">
    <source>
        <dbReference type="Pfam" id="PF01471"/>
    </source>
</evidence>
<organism evidence="2 3">
    <name type="scientific">Lawsonibacter hominis</name>
    <dbReference type="NCBI Taxonomy" id="2763053"/>
    <lineage>
        <taxon>Bacteria</taxon>
        <taxon>Bacillati</taxon>
        <taxon>Bacillota</taxon>
        <taxon>Clostridia</taxon>
        <taxon>Eubacteriales</taxon>
        <taxon>Oscillospiraceae</taxon>
        <taxon>Lawsonibacter</taxon>
    </lineage>
</organism>
<protein>
    <submittedName>
        <fullName evidence="2">Peptidoglycan-binding protein</fullName>
    </submittedName>
</protein>
<evidence type="ECO:0000313" key="2">
    <source>
        <dbReference type="EMBL" id="MBC5734899.1"/>
    </source>
</evidence>
<accession>A0A8J6MBB9</accession>
<evidence type="ECO:0000313" key="3">
    <source>
        <dbReference type="Proteomes" id="UP000661435"/>
    </source>
</evidence>
<dbReference type="Gene3D" id="1.10.101.10">
    <property type="entry name" value="PGBD-like superfamily/PGBD"/>
    <property type="match status" value="2"/>
</dbReference>
<feature type="domain" description="Peptidoglycan binding-like" evidence="1">
    <location>
        <begin position="288"/>
        <end position="349"/>
    </location>
</feature>
<name>A0A8J6MBB9_9FIRM</name>
<feature type="domain" description="Peptidoglycan binding-like" evidence="1">
    <location>
        <begin position="190"/>
        <end position="252"/>
    </location>
</feature>
<dbReference type="SUPFAM" id="SSF47090">
    <property type="entry name" value="PGBD-like"/>
    <property type="match status" value="2"/>
</dbReference>
<comment type="caution">
    <text evidence="2">The sequence shown here is derived from an EMBL/GenBank/DDBJ whole genome shotgun (WGS) entry which is preliminary data.</text>
</comment>